<feature type="compositionally biased region" description="Low complexity" evidence="2">
    <location>
        <begin position="15"/>
        <end position="26"/>
    </location>
</feature>
<dbReference type="SUPFAM" id="SSF57756">
    <property type="entry name" value="Retrovirus zinc finger-like domains"/>
    <property type="match status" value="1"/>
</dbReference>
<protein>
    <recommendedName>
        <fullName evidence="3">CCHC-type domain-containing protein</fullName>
    </recommendedName>
</protein>
<feature type="region of interest" description="Disordered" evidence="2">
    <location>
        <begin position="359"/>
        <end position="392"/>
    </location>
</feature>
<accession>A0A5J4YIG9</accession>
<dbReference type="AlphaFoldDB" id="A0A5J4YIG9"/>
<keyword evidence="1" id="KW-0862">Zinc</keyword>
<dbReference type="Gene3D" id="4.10.60.10">
    <property type="entry name" value="Zinc finger, CCHC-type"/>
    <property type="match status" value="1"/>
</dbReference>
<dbReference type="PROSITE" id="PS50158">
    <property type="entry name" value="ZF_CCHC"/>
    <property type="match status" value="1"/>
</dbReference>
<feature type="domain" description="CCHC-type" evidence="3">
    <location>
        <begin position="328"/>
        <end position="344"/>
    </location>
</feature>
<evidence type="ECO:0000259" key="3">
    <source>
        <dbReference type="PROSITE" id="PS50158"/>
    </source>
</evidence>
<feature type="region of interest" description="Disordered" evidence="2">
    <location>
        <begin position="1"/>
        <end position="34"/>
    </location>
</feature>
<keyword evidence="5" id="KW-1185">Reference proteome</keyword>
<dbReference type="GO" id="GO:0008270">
    <property type="term" value="F:zinc ion binding"/>
    <property type="evidence" value="ECO:0007669"/>
    <property type="project" value="UniProtKB-KW"/>
</dbReference>
<feature type="compositionally biased region" description="Gly residues" evidence="2">
    <location>
        <begin position="1"/>
        <end position="14"/>
    </location>
</feature>
<reference evidence="5" key="1">
    <citation type="journal article" date="2019" name="Nat. Commun.">
        <title>Expansion of phycobilisome linker gene families in mesophilic red algae.</title>
        <authorList>
            <person name="Lee J."/>
            <person name="Kim D."/>
            <person name="Bhattacharya D."/>
            <person name="Yoon H.S."/>
        </authorList>
    </citation>
    <scope>NUCLEOTIDE SEQUENCE [LARGE SCALE GENOMIC DNA]</scope>
    <source>
        <strain evidence="5">CCMP 1328</strain>
    </source>
</reference>
<dbReference type="Proteomes" id="UP000324585">
    <property type="component" value="Unassembled WGS sequence"/>
</dbReference>
<keyword evidence="1" id="KW-0863">Zinc-finger</keyword>
<dbReference type="EMBL" id="VRMN01000014">
    <property type="protein sequence ID" value="KAA8491276.1"/>
    <property type="molecule type" value="Genomic_DNA"/>
</dbReference>
<feature type="region of interest" description="Disordered" evidence="2">
    <location>
        <begin position="303"/>
        <end position="323"/>
    </location>
</feature>
<dbReference type="InterPro" id="IPR001878">
    <property type="entry name" value="Znf_CCHC"/>
</dbReference>
<dbReference type="GO" id="GO:0003676">
    <property type="term" value="F:nucleic acid binding"/>
    <property type="evidence" value="ECO:0007669"/>
    <property type="project" value="InterPro"/>
</dbReference>
<dbReference type="InterPro" id="IPR036875">
    <property type="entry name" value="Znf_CCHC_sf"/>
</dbReference>
<sequence>MATRGGAVGRGAGGTMRMRGSTRGKGQTSASSRERGALAELPLLQYSARGATPAFAVVSWFSSMENYVRHHVGEIGVILDLSDCGMKYPVVDPPSVEEFTEDGLDGFPQDLASLINVERVKMILHEYHKKKRDLSEQKAKVYALIMGQLSAASIDAMKRTEQYAEMAASANDPLKLAELVLSVHMTRGSSDPVKNQQYACEMYHRLAVEPGDLIAQFRGRFDATVRAMKAVGEPTGDPKRLAIEFTRKLELSGGYRQTIVQLMNSRVSMDTVDAAVRIVSEYKTLPQPVVPRGGISFLVERGTVSDDDHGEHTEPTTKREHSKRKQIRCFGCGKLEHIRDDCPQPDMVEALNKEVEDMKQKLKKDSKRRGMTQVGFAEDEESLDAASTSESE</sequence>
<dbReference type="SMART" id="SM00343">
    <property type="entry name" value="ZnF_C2HC"/>
    <property type="match status" value="1"/>
</dbReference>
<keyword evidence="1" id="KW-0479">Metal-binding</keyword>
<evidence type="ECO:0000313" key="4">
    <source>
        <dbReference type="EMBL" id="KAA8491276.1"/>
    </source>
</evidence>
<feature type="compositionally biased region" description="Basic residues" evidence="2">
    <location>
        <begin position="361"/>
        <end position="370"/>
    </location>
</feature>
<name>A0A5J4YIG9_PORPP</name>
<evidence type="ECO:0000256" key="2">
    <source>
        <dbReference type="SAM" id="MobiDB-lite"/>
    </source>
</evidence>
<organism evidence="4 5">
    <name type="scientific">Porphyridium purpureum</name>
    <name type="common">Red alga</name>
    <name type="synonym">Porphyridium cruentum</name>
    <dbReference type="NCBI Taxonomy" id="35688"/>
    <lineage>
        <taxon>Eukaryota</taxon>
        <taxon>Rhodophyta</taxon>
        <taxon>Bangiophyceae</taxon>
        <taxon>Porphyridiales</taxon>
        <taxon>Porphyridiaceae</taxon>
        <taxon>Porphyridium</taxon>
    </lineage>
</organism>
<evidence type="ECO:0000313" key="5">
    <source>
        <dbReference type="Proteomes" id="UP000324585"/>
    </source>
</evidence>
<comment type="caution">
    <text evidence="4">The sequence shown here is derived from an EMBL/GenBank/DDBJ whole genome shotgun (WGS) entry which is preliminary data.</text>
</comment>
<evidence type="ECO:0000256" key="1">
    <source>
        <dbReference type="PROSITE-ProRule" id="PRU00047"/>
    </source>
</evidence>
<proteinExistence type="predicted"/>
<feature type="compositionally biased region" description="Basic and acidic residues" evidence="2">
    <location>
        <begin position="303"/>
        <end position="319"/>
    </location>
</feature>
<gene>
    <name evidence="4" type="ORF">FVE85_7697</name>
</gene>